<dbReference type="GO" id="GO:0008474">
    <property type="term" value="F:palmitoyl-(protein) hydrolase activity"/>
    <property type="evidence" value="ECO:0007669"/>
    <property type="project" value="UniProtKB-EC"/>
</dbReference>
<dbReference type="EC" id="3.1.2.22" evidence="2"/>
<evidence type="ECO:0000313" key="11">
    <source>
        <dbReference type="Proteomes" id="UP000070501"/>
    </source>
</evidence>
<dbReference type="AlphaFoldDB" id="A0A136IMG9"/>
<dbReference type="InterPro" id="IPR002472">
    <property type="entry name" value="Palm_thioest"/>
</dbReference>
<dbReference type="OrthoDB" id="10263094at2759"/>
<dbReference type="PRINTS" id="PR00414">
    <property type="entry name" value="PPTHIESTRASE"/>
</dbReference>
<evidence type="ECO:0000256" key="7">
    <source>
        <dbReference type="ARBA" id="ARBA00023180"/>
    </source>
</evidence>
<evidence type="ECO:0000256" key="9">
    <source>
        <dbReference type="SAM" id="MobiDB-lite"/>
    </source>
</evidence>
<evidence type="ECO:0000256" key="8">
    <source>
        <dbReference type="ARBA" id="ARBA00031934"/>
    </source>
</evidence>
<dbReference type="PANTHER" id="PTHR11247">
    <property type="entry name" value="PALMITOYL-PROTEIN THIOESTERASE/DOLICHYLDIPHOSPHATASE 1"/>
    <property type="match status" value="1"/>
</dbReference>
<sequence length="373" mass="41373">MITGLPLSLAQQQQHNSCHRRETTPVMPSATRIQLSLAALAASAIVPALARPSVLQPATSRTARRTPGSWSARNEDGDDTPLPVVIWHGLGDNYAAEGLQSVGDLIQDTNPGTLVYFIRIDDTASSDRSATFYGNVTEQIAKVCDDLASHPILSTAPAIDAVGFSQGGQFLRGYVERCNFPPVRSLVTYGSQHNGIVDYRACSATDWLCRGAMALLHGQTWSDWVQSRLVPAQYFRDPEDLDSYLEHSNFLADINNERVLKNTSYAANLARLENFVMYMFAHDTTVIPKETGWFEEVVGSEVTPLRERAIYKEDWIGLRELDRKGGLRFRTTPGDHMQLSDKSLKEAFTTFFGPADKKFPTEEETEVAEVAEL</sequence>
<name>A0A136IMG9_9PEZI</name>
<keyword evidence="4" id="KW-0732">Signal</keyword>
<reference evidence="11" key="1">
    <citation type="submission" date="2016-02" db="EMBL/GenBank/DDBJ databases">
        <title>Draft genome sequence of Microdochium bolleyi, a fungal endophyte of beachgrass.</title>
        <authorList>
            <consortium name="DOE Joint Genome Institute"/>
            <person name="David A.S."/>
            <person name="May G."/>
            <person name="Haridas S."/>
            <person name="Lim J."/>
            <person name="Wang M."/>
            <person name="Labutti K."/>
            <person name="Lipzen A."/>
            <person name="Barry K."/>
            <person name="Grigoriev I.V."/>
        </authorList>
    </citation>
    <scope>NUCLEOTIDE SEQUENCE [LARGE SCALE GENOMIC DNA]</scope>
    <source>
        <strain evidence="11">J235TASD1</strain>
    </source>
</reference>
<keyword evidence="11" id="KW-1185">Reference proteome</keyword>
<evidence type="ECO:0000313" key="10">
    <source>
        <dbReference type="EMBL" id="KXJ86167.1"/>
    </source>
</evidence>
<dbReference type="Gene3D" id="3.40.50.1820">
    <property type="entry name" value="alpha/beta hydrolase"/>
    <property type="match status" value="1"/>
</dbReference>
<evidence type="ECO:0000256" key="4">
    <source>
        <dbReference type="ARBA" id="ARBA00022729"/>
    </source>
</evidence>
<dbReference type="Proteomes" id="UP000070501">
    <property type="component" value="Unassembled WGS sequence"/>
</dbReference>
<keyword evidence="5 10" id="KW-0378">Hydrolase</keyword>
<dbReference type="EMBL" id="KQ964270">
    <property type="protein sequence ID" value="KXJ86167.1"/>
    <property type="molecule type" value="Genomic_DNA"/>
</dbReference>
<evidence type="ECO:0000256" key="1">
    <source>
        <dbReference type="ARBA" id="ARBA00010758"/>
    </source>
</evidence>
<accession>A0A136IMG9</accession>
<dbReference type="FunFam" id="3.40.50.1820:FF:000107">
    <property type="entry name" value="Palmitoyl-protein thioesterase 1"/>
    <property type="match status" value="1"/>
</dbReference>
<organism evidence="10 11">
    <name type="scientific">Microdochium bolleyi</name>
    <dbReference type="NCBI Taxonomy" id="196109"/>
    <lineage>
        <taxon>Eukaryota</taxon>
        <taxon>Fungi</taxon>
        <taxon>Dikarya</taxon>
        <taxon>Ascomycota</taxon>
        <taxon>Pezizomycotina</taxon>
        <taxon>Sordariomycetes</taxon>
        <taxon>Xylariomycetidae</taxon>
        <taxon>Xylariales</taxon>
        <taxon>Microdochiaceae</taxon>
        <taxon>Microdochium</taxon>
    </lineage>
</organism>
<evidence type="ECO:0000256" key="3">
    <source>
        <dbReference type="ARBA" id="ARBA00014212"/>
    </source>
</evidence>
<keyword evidence="6" id="KW-1015">Disulfide bond</keyword>
<dbReference type="Pfam" id="PF02089">
    <property type="entry name" value="Palm_thioest"/>
    <property type="match status" value="1"/>
</dbReference>
<evidence type="ECO:0000256" key="5">
    <source>
        <dbReference type="ARBA" id="ARBA00022801"/>
    </source>
</evidence>
<evidence type="ECO:0000256" key="2">
    <source>
        <dbReference type="ARBA" id="ARBA00012423"/>
    </source>
</evidence>
<comment type="similarity">
    <text evidence="1">Belongs to the palmitoyl-protein thioesterase family.</text>
</comment>
<proteinExistence type="inferred from homology"/>
<feature type="region of interest" description="Disordered" evidence="9">
    <location>
        <begin position="56"/>
        <end position="77"/>
    </location>
</feature>
<dbReference type="InterPro" id="IPR029058">
    <property type="entry name" value="AB_hydrolase_fold"/>
</dbReference>
<dbReference type="STRING" id="196109.A0A136IMG9"/>
<dbReference type="InParanoid" id="A0A136IMG9"/>
<keyword evidence="7" id="KW-0325">Glycoprotein</keyword>
<gene>
    <name evidence="10" type="ORF">Micbo1qcDRAFT_168764</name>
</gene>
<dbReference type="SUPFAM" id="SSF53474">
    <property type="entry name" value="alpha/beta-Hydrolases"/>
    <property type="match status" value="1"/>
</dbReference>
<protein>
    <recommendedName>
        <fullName evidence="3">Palmitoyl-protein thioesterase 1</fullName>
        <ecNumber evidence="2">3.1.2.22</ecNumber>
    </recommendedName>
    <alternativeName>
        <fullName evidence="8">Palmitoyl-protein hydrolase 1</fullName>
    </alternativeName>
</protein>
<evidence type="ECO:0000256" key="6">
    <source>
        <dbReference type="ARBA" id="ARBA00023157"/>
    </source>
</evidence>
<dbReference type="PANTHER" id="PTHR11247:SF8">
    <property type="entry name" value="PALMITOYL-PROTEIN THIOESTERASE 1"/>
    <property type="match status" value="1"/>
</dbReference>